<sequence>MASNAQYQNKGMTGNKTEANSGGKENGESALRGGRGGGGGFRSSSGSSNRGGPKAGGGPTDSTTGPKGNNIARGANIGLMGQQQQELTSALGGQGGGGGGRGGEGPRGRGSRGGGGGARGGQYDDGGRGGGGRGGRGGRGGMGEKDTDIELFSDSGGNYIFRYPRIKLKSKFFILRGRPWPRIAPLTIYTDAAPLCLSVGKEERARNFGDSTVSPKIILDFKINKSWLIHPKPEIKSDTIGDTDMELFSDRKGLIENALVDQWLESDILKEISSNIHNRMFSVPKKNGTNGDDREDRSEHSRIYVGMLSGYHGCLSPRSSLRSVISSLGLLERYEGHQEIPARGGSGCVLVPERFPNPGKF</sequence>
<feature type="compositionally biased region" description="Gly residues" evidence="1">
    <location>
        <begin position="92"/>
        <end position="105"/>
    </location>
</feature>
<evidence type="ECO:0000313" key="2">
    <source>
        <dbReference type="EMBL" id="CAL4156102.1"/>
    </source>
</evidence>
<feature type="non-terminal residue" evidence="2">
    <location>
        <position position="361"/>
    </location>
</feature>
<comment type="caution">
    <text evidence="2">The sequence shown here is derived from an EMBL/GenBank/DDBJ whole genome shotgun (WGS) entry which is preliminary data.</text>
</comment>
<evidence type="ECO:0000256" key="1">
    <source>
        <dbReference type="SAM" id="MobiDB-lite"/>
    </source>
</evidence>
<dbReference type="AlphaFoldDB" id="A0AAV2S3K7"/>
<reference evidence="2 3" key="1">
    <citation type="submission" date="2024-05" db="EMBL/GenBank/DDBJ databases">
        <authorList>
            <person name="Wallberg A."/>
        </authorList>
    </citation>
    <scope>NUCLEOTIDE SEQUENCE [LARGE SCALE GENOMIC DNA]</scope>
</reference>
<proteinExistence type="predicted"/>
<feature type="compositionally biased region" description="Low complexity" evidence="1">
    <location>
        <begin position="42"/>
        <end position="52"/>
    </location>
</feature>
<dbReference type="EMBL" id="CAXKWB010041293">
    <property type="protein sequence ID" value="CAL4156102.1"/>
    <property type="molecule type" value="Genomic_DNA"/>
</dbReference>
<name>A0AAV2S3K7_MEGNR</name>
<feature type="region of interest" description="Disordered" evidence="1">
    <location>
        <begin position="89"/>
        <end position="148"/>
    </location>
</feature>
<protein>
    <submittedName>
        <fullName evidence="2">Uncharacterized protein</fullName>
    </submittedName>
</protein>
<feature type="region of interest" description="Disordered" evidence="1">
    <location>
        <begin position="1"/>
        <end position="74"/>
    </location>
</feature>
<feature type="compositionally biased region" description="Gly residues" evidence="1">
    <location>
        <begin position="111"/>
        <end position="141"/>
    </location>
</feature>
<feature type="compositionally biased region" description="Polar residues" evidence="1">
    <location>
        <begin position="1"/>
        <end position="20"/>
    </location>
</feature>
<gene>
    <name evidence="2" type="ORF">MNOR_LOCUS31665</name>
</gene>
<organism evidence="2 3">
    <name type="scientific">Meganyctiphanes norvegica</name>
    <name type="common">Northern krill</name>
    <name type="synonym">Thysanopoda norvegica</name>
    <dbReference type="NCBI Taxonomy" id="48144"/>
    <lineage>
        <taxon>Eukaryota</taxon>
        <taxon>Metazoa</taxon>
        <taxon>Ecdysozoa</taxon>
        <taxon>Arthropoda</taxon>
        <taxon>Crustacea</taxon>
        <taxon>Multicrustacea</taxon>
        <taxon>Malacostraca</taxon>
        <taxon>Eumalacostraca</taxon>
        <taxon>Eucarida</taxon>
        <taxon>Euphausiacea</taxon>
        <taxon>Euphausiidae</taxon>
        <taxon>Meganyctiphanes</taxon>
    </lineage>
</organism>
<accession>A0AAV2S3K7</accession>
<dbReference type="Proteomes" id="UP001497623">
    <property type="component" value="Unassembled WGS sequence"/>
</dbReference>
<evidence type="ECO:0000313" key="3">
    <source>
        <dbReference type="Proteomes" id="UP001497623"/>
    </source>
</evidence>
<keyword evidence="3" id="KW-1185">Reference proteome</keyword>